<keyword evidence="10" id="KW-1185">Reference proteome</keyword>
<feature type="signal peptide" evidence="8">
    <location>
        <begin position="1"/>
        <end position="25"/>
    </location>
</feature>
<dbReference type="EC" id="3.1.1.-" evidence="8"/>
<dbReference type="InterPro" id="IPR011118">
    <property type="entry name" value="Tannase/feruloyl_esterase"/>
</dbReference>
<evidence type="ECO:0000256" key="1">
    <source>
        <dbReference type="ARBA" id="ARBA00006249"/>
    </source>
</evidence>
<evidence type="ECO:0000256" key="5">
    <source>
        <dbReference type="ARBA" id="ARBA00022801"/>
    </source>
</evidence>
<dbReference type="InterPro" id="IPR029058">
    <property type="entry name" value="AB_hydrolase_fold"/>
</dbReference>
<feature type="chain" id="PRO_5035336850" description="Carboxylic ester hydrolase" evidence="8">
    <location>
        <begin position="26"/>
        <end position="1099"/>
    </location>
</feature>
<evidence type="ECO:0000256" key="4">
    <source>
        <dbReference type="ARBA" id="ARBA00022729"/>
    </source>
</evidence>
<dbReference type="Proteomes" id="UP000676310">
    <property type="component" value="Unassembled WGS sequence"/>
</dbReference>
<protein>
    <recommendedName>
        <fullName evidence="8">Carboxylic ester hydrolase</fullName>
        <ecNumber evidence="8">3.1.1.-</ecNumber>
    </recommendedName>
</protein>
<dbReference type="AlphaFoldDB" id="A0A8J2ID45"/>
<keyword evidence="5 8" id="KW-0378">Hydrolase</keyword>
<evidence type="ECO:0000256" key="7">
    <source>
        <dbReference type="ARBA" id="ARBA00023157"/>
    </source>
</evidence>
<dbReference type="PANTHER" id="PTHR33938">
    <property type="entry name" value="FERULOYL ESTERASE B-RELATED"/>
    <property type="match status" value="1"/>
</dbReference>
<dbReference type="OrthoDB" id="3039123at2759"/>
<dbReference type="Pfam" id="PF07519">
    <property type="entry name" value="Tannase"/>
    <property type="match status" value="1"/>
</dbReference>
<sequence>MLSWQRQSLASFLPILGCLTYPAFGEPVCEASSFQELELHGGQILNITTQIHTNLSFEAPAEQNHYASAVTDLNACEVTITYTHPGYNDTINTVIWLPSAENWTGRLLGAGGGGWSTGPETNTTLPWVASEGFVAIATDGGHIGQDISWSLVSPGNVNWVLLEDLASVALDDLATLGKAVAHSYYGKAPSYSYWNGCSQGGRQGYMMAQRYPDQYDGILATAPAIYWNELMMQLLWPQVVMNENGFPSPQEFEAINVAATEACDGLDGLKDGIISLPQDCTFDPMTVVGKQYICPSTNQSMTVTTTLATVAKMIWQGATTTEGDFLWYAGNIGASFAGLASTTCKNNNTCVGVPFAVPQTWVTDFVLLDREYDTARLNITYFEQLFHEAVDRYDAVIGTGNPNLDGFRKAGGKLLSWHGLADQAIAPDATAHYAQQVHKRDSNASDYYRYFEAPGIDHCGGGLGWYPGDGLEALVDWVEKGVAPETLKAETTTGRKAELCLWPKHLVTMAEALAVLGGLGSIFSIVDGISKVIGIISDLRAKWDDADLTLLSLASQLTALRAASAKIQEWIDQDLQDAHHQLIMDLDVSVSCYRLLISRIESFFTDLAQLTEKPLDLRNKFKVVFGSAGPESVQRLLERQASALTLLLAACNCKTLSEQQRHLETTKSRKVLNRAKADSMSLCVQRDTASLTSRITDNLSKISRVFDFDSNVFATRVYERAFRGSIKDILRRQQQQLPSEKVVMSSGLSGDLYLYGEDQLGMEKLINIVEDHTHYPNLDRIRRRASIQNVALDLIVSIAKLITVDWKQEETAILFAYSGLPPRAEGRPARDKALEACALIWWSALLVTHEPEAENPAYPRYNVSNHEMLFHVEIILAGGLNIYCGNAKARVFMDHMERILPVHQTEPQYATPLLSDRLAASLGTGFHGRVAYQLQFSHSASPRIVSAVELDQLAYKTLDSKTTLAFVFDLQDHSHRAFTPFHDLLARIELTELMLTKASIDLPFLLVFNNLNKFKEKIATLAFPIAYRHTTNNADEVLAYITKRIKNTLQANRSYFSVLNEEGELDPIEIFARIYRAVNEVDELIGPSVITRRSEDGQI</sequence>
<comment type="similarity">
    <text evidence="1 8">Belongs to the tannase family.</text>
</comment>
<comment type="caution">
    <text evidence="9">The sequence shown here is derived from an EMBL/GenBank/DDBJ whole genome shotgun (WGS) entry which is preliminary data.</text>
</comment>
<dbReference type="PANTHER" id="PTHR33938:SF8">
    <property type="entry name" value="CARBOXYLIC ESTER HYDROLASE"/>
    <property type="match status" value="1"/>
</dbReference>
<accession>A0A8J2ID45</accession>
<organism evidence="9 10">
    <name type="scientific">Alternaria atra</name>
    <dbReference type="NCBI Taxonomy" id="119953"/>
    <lineage>
        <taxon>Eukaryota</taxon>
        <taxon>Fungi</taxon>
        <taxon>Dikarya</taxon>
        <taxon>Ascomycota</taxon>
        <taxon>Pezizomycotina</taxon>
        <taxon>Dothideomycetes</taxon>
        <taxon>Pleosporomycetidae</taxon>
        <taxon>Pleosporales</taxon>
        <taxon>Pleosporineae</taxon>
        <taxon>Pleosporaceae</taxon>
        <taxon>Alternaria</taxon>
        <taxon>Alternaria sect. Ulocladioides</taxon>
    </lineage>
</organism>
<dbReference type="SUPFAM" id="SSF53474">
    <property type="entry name" value="alpha/beta-Hydrolases"/>
    <property type="match status" value="1"/>
</dbReference>
<dbReference type="GeneID" id="67022147"/>
<evidence type="ECO:0000256" key="2">
    <source>
        <dbReference type="ARBA" id="ARBA00022487"/>
    </source>
</evidence>
<evidence type="ECO:0000313" key="9">
    <source>
        <dbReference type="EMBL" id="CAG5181873.1"/>
    </source>
</evidence>
<keyword evidence="6" id="KW-0106">Calcium</keyword>
<keyword evidence="3" id="KW-0479">Metal-binding</keyword>
<dbReference type="GO" id="GO:0046872">
    <property type="term" value="F:metal ion binding"/>
    <property type="evidence" value="ECO:0007669"/>
    <property type="project" value="UniProtKB-KW"/>
</dbReference>
<evidence type="ECO:0000256" key="6">
    <source>
        <dbReference type="ARBA" id="ARBA00022837"/>
    </source>
</evidence>
<evidence type="ECO:0000313" key="10">
    <source>
        <dbReference type="Proteomes" id="UP000676310"/>
    </source>
</evidence>
<keyword evidence="7" id="KW-1015">Disulfide bond</keyword>
<keyword evidence="2" id="KW-0719">Serine esterase</keyword>
<name>A0A8J2ID45_9PLEO</name>
<keyword evidence="4 8" id="KW-0732">Signal</keyword>
<evidence type="ECO:0000256" key="8">
    <source>
        <dbReference type="RuleBase" id="RU361238"/>
    </source>
</evidence>
<proteinExistence type="inferred from homology"/>
<evidence type="ECO:0000256" key="3">
    <source>
        <dbReference type="ARBA" id="ARBA00022723"/>
    </source>
</evidence>
<dbReference type="EMBL" id="CAJRGZ010000027">
    <property type="protein sequence ID" value="CAG5181873.1"/>
    <property type="molecule type" value="Genomic_DNA"/>
</dbReference>
<gene>
    <name evidence="9" type="ORF">ALTATR162_LOCUS9878</name>
</gene>
<dbReference type="RefSeq" id="XP_043173449.1">
    <property type="nucleotide sequence ID" value="XM_043317514.1"/>
</dbReference>
<dbReference type="Gene3D" id="3.40.50.1820">
    <property type="entry name" value="alpha/beta hydrolase"/>
    <property type="match status" value="1"/>
</dbReference>
<reference evidence="9" key="1">
    <citation type="submission" date="2021-05" db="EMBL/GenBank/DDBJ databases">
        <authorList>
            <person name="Stam R."/>
        </authorList>
    </citation>
    <scope>NUCLEOTIDE SEQUENCE</scope>
    <source>
        <strain evidence="9">CS162</strain>
    </source>
</reference>
<dbReference type="GO" id="GO:0030600">
    <property type="term" value="F:feruloyl esterase activity"/>
    <property type="evidence" value="ECO:0007669"/>
    <property type="project" value="UniProtKB-ARBA"/>
</dbReference>